<dbReference type="GO" id="GO:0004252">
    <property type="term" value="F:serine-type endopeptidase activity"/>
    <property type="evidence" value="ECO:0007669"/>
    <property type="project" value="UniProtKB-UniRule"/>
</dbReference>
<evidence type="ECO:0000256" key="2">
    <source>
        <dbReference type="ARBA" id="ARBA00022692"/>
    </source>
</evidence>
<comment type="caution">
    <text evidence="7">The sequence shown here is derived from an EMBL/GenBank/DDBJ whole genome shotgun (WGS) entry which is preliminary data.</text>
</comment>
<evidence type="ECO:0000313" key="7">
    <source>
        <dbReference type="EMBL" id="EMT51394.1"/>
    </source>
</evidence>
<comment type="subcellular location">
    <subcellularLocation>
        <location evidence="1">Membrane</location>
    </subcellularLocation>
</comment>
<dbReference type="GO" id="GO:0009003">
    <property type="term" value="F:signal peptidase activity"/>
    <property type="evidence" value="ECO:0007669"/>
    <property type="project" value="UniProtKB-EC"/>
</dbReference>
<dbReference type="STRING" id="1300222.I532_17613"/>
<sequence>MAARWGKRSGIFILIVFVILNLFLFATSRLNDDRMPGIGSWRVLSVLTGSMSPAINAGDMVIVRRYGEEQPRVGDIITYWQEQNGLSLTTHRIVHRMENGYLQTKGDANQGEDGGWTDPDRVVGKVVVTIPYAAAVQEGLRKPPVLLAALAAFIVALAYSHRKGQSRSKRTQTETIEGELS</sequence>
<evidence type="ECO:0000256" key="1">
    <source>
        <dbReference type="ARBA" id="ARBA00004370"/>
    </source>
</evidence>
<dbReference type="InterPro" id="IPR019533">
    <property type="entry name" value="Peptidase_S26"/>
</dbReference>
<dbReference type="PRINTS" id="PR00728">
    <property type="entry name" value="SIGNALPTASE"/>
</dbReference>
<evidence type="ECO:0000256" key="6">
    <source>
        <dbReference type="SAM" id="Phobius"/>
    </source>
</evidence>
<keyword evidence="2 6" id="KW-0812">Transmembrane</keyword>
<keyword evidence="3 6" id="KW-1133">Transmembrane helix</keyword>
<evidence type="ECO:0000256" key="3">
    <source>
        <dbReference type="ARBA" id="ARBA00022989"/>
    </source>
</evidence>
<protein>
    <recommendedName>
        <fullName evidence="5">Signal peptidase I</fullName>
        <ecNumber evidence="5">3.4.21.89</ecNumber>
    </recommendedName>
</protein>
<keyword evidence="4 6" id="KW-0472">Membrane</keyword>
<keyword evidence="8" id="KW-1185">Reference proteome</keyword>
<dbReference type="PATRIC" id="fig|1300222.3.peg.3691"/>
<accession>M8D531</accession>
<dbReference type="GO" id="GO:0006465">
    <property type="term" value="P:signal peptide processing"/>
    <property type="evidence" value="ECO:0007669"/>
    <property type="project" value="UniProtKB-UniRule"/>
</dbReference>
<dbReference type="CDD" id="cd06530">
    <property type="entry name" value="S26_SPase_I"/>
    <property type="match status" value="1"/>
</dbReference>
<name>M8D531_9BACL</name>
<dbReference type="AlphaFoldDB" id="M8D531"/>
<dbReference type="InterPro" id="IPR001733">
    <property type="entry name" value="Peptidase_S26B"/>
</dbReference>
<dbReference type="GeneID" id="89501996"/>
<dbReference type="NCBIfam" id="TIGR02228">
    <property type="entry name" value="sigpep_I_arch"/>
    <property type="match status" value="1"/>
</dbReference>
<dbReference type="RefSeq" id="WP_003389850.1">
    <property type="nucleotide sequence ID" value="NZ_APBN01000008.1"/>
</dbReference>
<evidence type="ECO:0000313" key="8">
    <source>
        <dbReference type="Proteomes" id="UP000012081"/>
    </source>
</evidence>
<dbReference type="EMBL" id="APBN01000008">
    <property type="protein sequence ID" value="EMT51394.1"/>
    <property type="molecule type" value="Genomic_DNA"/>
</dbReference>
<dbReference type="GO" id="GO:0016020">
    <property type="term" value="C:membrane"/>
    <property type="evidence" value="ECO:0007669"/>
    <property type="project" value="UniProtKB-SubCell"/>
</dbReference>
<dbReference type="OrthoDB" id="1648066at2"/>
<evidence type="ECO:0000256" key="5">
    <source>
        <dbReference type="NCBIfam" id="TIGR02228"/>
    </source>
</evidence>
<reference evidence="7 8" key="1">
    <citation type="submission" date="2013-03" db="EMBL/GenBank/DDBJ databases">
        <title>Assembly of a new bacterial strain Brevibacillus borstelensis AK1.</title>
        <authorList>
            <person name="Rajan I."/>
            <person name="PoliReddy D."/>
            <person name="Sugumar T."/>
            <person name="Rathinam K."/>
            <person name="Alqarawi S."/>
            <person name="Khalil A.B."/>
            <person name="Sivakumar N."/>
        </authorList>
    </citation>
    <scope>NUCLEOTIDE SEQUENCE [LARGE SCALE GENOMIC DNA]</scope>
    <source>
        <strain evidence="7 8">AK1</strain>
    </source>
</reference>
<dbReference type="SUPFAM" id="SSF51306">
    <property type="entry name" value="LexA/Signal peptidase"/>
    <property type="match status" value="1"/>
</dbReference>
<dbReference type="InterPro" id="IPR036286">
    <property type="entry name" value="LexA/Signal_pep-like_sf"/>
</dbReference>
<feature type="transmembrane region" description="Helical" evidence="6">
    <location>
        <begin position="12"/>
        <end position="30"/>
    </location>
</feature>
<dbReference type="PANTHER" id="PTHR10806">
    <property type="entry name" value="SIGNAL PEPTIDASE COMPLEX CATALYTIC SUBUNIT SEC11"/>
    <property type="match status" value="1"/>
</dbReference>
<dbReference type="PANTHER" id="PTHR10806:SF6">
    <property type="entry name" value="SIGNAL PEPTIDASE COMPLEX CATALYTIC SUBUNIT SEC11"/>
    <property type="match status" value="1"/>
</dbReference>
<evidence type="ECO:0000256" key="4">
    <source>
        <dbReference type="ARBA" id="ARBA00023136"/>
    </source>
</evidence>
<dbReference type="Proteomes" id="UP000012081">
    <property type="component" value="Unassembled WGS sequence"/>
</dbReference>
<feature type="transmembrane region" description="Helical" evidence="6">
    <location>
        <begin position="144"/>
        <end position="160"/>
    </location>
</feature>
<dbReference type="EC" id="3.4.21.89" evidence="5"/>
<gene>
    <name evidence="7" type="ORF">I532_17613</name>
</gene>
<proteinExistence type="predicted"/>
<organism evidence="7 8">
    <name type="scientific">Brevibacillus borstelensis AK1</name>
    <dbReference type="NCBI Taxonomy" id="1300222"/>
    <lineage>
        <taxon>Bacteria</taxon>
        <taxon>Bacillati</taxon>
        <taxon>Bacillota</taxon>
        <taxon>Bacilli</taxon>
        <taxon>Bacillales</taxon>
        <taxon>Paenibacillaceae</taxon>
        <taxon>Brevibacillus</taxon>
    </lineage>
</organism>